<dbReference type="EMBL" id="LATX01000960">
    <property type="protein sequence ID" value="KTB44276.1"/>
    <property type="molecule type" value="Genomic_DNA"/>
</dbReference>
<name>A0A0W0G6S3_MONRR</name>
<gene>
    <name evidence="1" type="ORF">WG66_3147</name>
</gene>
<protein>
    <submittedName>
        <fullName evidence="1">Uncharacterized protein</fullName>
    </submittedName>
</protein>
<dbReference type="AlphaFoldDB" id="A0A0W0G6S3"/>
<proteinExistence type="predicted"/>
<comment type="caution">
    <text evidence="1">The sequence shown here is derived from an EMBL/GenBank/DDBJ whole genome shotgun (WGS) entry which is preliminary data.</text>
</comment>
<accession>A0A0W0G6S3</accession>
<dbReference type="Proteomes" id="UP000054988">
    <property type="component" value="Unassembled WGS sequence"/>
</dbReference>
<evidence type="ECO:0000313" key="1">
    <source>
        <dbReference type="EMBL" id="KTB44276.1"/>
    </source>
</evidence>
<organism evidence="1 2">
    <name type="scientific">Moniliophthora roreri</name>
    <name type="common">Frosty pod rot fungus</name>
    <name type="synonym">Monilia roreri</name>
    <dbReference type="NCBI Taxonomy" id="221103"/>
    <lineage>
        <taxon>Eukaryota</taxon>
        <taxon>Fungi</taxon>
        <taxon>Dikarya</taxon>
        <taxon>Basidiomycota</taxon>
        <taxon>Agaricomycotina</taxon>
        <taxon>Agaricomycetes</taxon>
        <taxon>Agaricomycetidae</taxon>
        <taxon>Agaricales</taxon>
        <taxon>Marasmiineae</taxon>
        <taxon>Marasmiaceae</taxon>
        <taxon>Moniliophthora</taxon>
    </lineage>
</organism>
<reference evidence="1 2" key="1">
    <citation type="submission" date="2015-12" db="EMBL/GenBank/DDBJ databases">
        <title>Draft genome sequence of Moniliophthora roreri, the causal agent of frosty pod rot of cacao.</title>
        <authorList>
            <person name="Aime M.C."/>
            <person name="Diaz-Valderrama J.R."/>
            <person name="Kijpornyongpan T."/>
            <person name="Phillips-Mora W."/>
        </authorList>
    </citation>
    <scope>NUCLEOTIDE SEQUENCE [LARGE SCALE GENOMIC DNA]</scope>
    <source>
        <strain evidence="1 2">MCA 2952</strain>
    </source>
</reference>
<sequence length="31" mass="3663">MCHLARSFHNPLAHYFADQLCDFTEIKNDPQ</sequence>
<evidence type="ECO:0000313" key="2">
    <source>
        <dbReference type="Proteomes" id="UP000054988"/>
    </source>
</evidence>